<name>A0A427XES0_9TREE</name>
<dbReference type="SMART" id="SM00849">
    <property type="entry name" value="Lactamase_B"/>
    <property type="match status" value="1"/>
</dbReference>
<keyword evidence="4" id="KW-0862">Zinc</keyword>
<dbReference type="InterPro" id="IPR001279">
    <property type="entry name" value="Metallo-B-lactamas"/>
</dbReference>
<evidence type="ECO:0000256" key="1">
    <source>
        <dbReference type="ARBA" id="ARBA00007749"/>
    </source>
</evidence>
<evidence type="ECO:0000256" key="2">
    <source>
        <dbReference type="ARBA" id="ARBA00022723"/>
    </source>
</evidence>
<evidence type="ECO:0000313" key="7">
    <source>
        <dbReference type="Proteomes" id="UP000279236"/>
    </source>
</evidence>
<keyword evidence="3" id="KW-0378">Hydrolase</keyword>
<dbReference type="PANTHER" id="PTHR42978:SF5">
    <property type="entry name" value="METALLO-BETA-LACTAMASE DOMAIN-CONTAINING PROTEIN"/>
    <property type="match status" value="1"/>
</dbReference>
<comment type="similarity">
    <text evidence="1">Belongs to the metallo-beta-lactamase superfamily.</text>
</comment>
<dbReference type="STRING" id="105984.A0A427XES0"/>
<dbReference type="PANTHER" id="PTHR42978">
    <property type="entry name" value="QUORUM-QUENCHING LACTONASE YTNP-RELATED-RELATED"/>
    <property type="match status" value="1"/>
</dbReference>
<dbReference type="CDD" id="cd07730">
    <property type="entry name" value="metallo-hydrolase-like_MBL-fold"/>
    <property type="match status" value="1"/>
</dbReference>
<dbReference type="InterPro" id="IPR051013">
    <property type="entry name" value="MBL_superfamily_lactonases"/>
</dbReference>
<evidence type="ECO:0000256" key="3">
    <source>
        <dbReference type="ARBA" id="ARBA00022801"/>
    </source>
</evidence>
<dbReference type="SUPFAM" id="SSF56281">
    <property type="entry name" value="Metallo-hydrolase/oxidoreductase"/>
    <property type="match status" value="1"/>
</dbReference>
<dbReference type="RefSeq" id="XP_028472469.1">
    <property type="nucleotide sequence ID" value="XM_028619295.1"/>
</dbReference>
<dbReference type="GO" id="GO:0016787">
    <property type="term" value="F:hydrolase activity"/>
    <property type="evidence" value="ECO:0007669"/>
    <property type="project" value="UniProtKB-KW"/>
</dbReference>
<accession>A0A427XES0</accession>
<dbReference type="OrthoDB" id="10250730at2759"/>
<dbReference type="AlphaFoldDB" id="A0A427XES0"/>
<gene>
    <name evidence="6" type="ORF">EHS24_003633</name>
</gene>
<dbReference type="GO" id="GO:0046872">
    <property type="term" value="F:metal ion binding"/>
    <property type="evidence" value="ECO:0007669"/>
    <property type="project" value="UniProtKB-KW"/>
</dbReference>
<evidence type="ECO:0000259" key="5">
    <source>
        <dbReference type="SMART" id="SM00849"/>
    </source>
</evidence>
<dbReference type="Gene3D" id="3.60.15.10">
    <property type="entry name" value="Ribonuclease Z/Hydroxyacylglutathione hydrolase-like"/>
    <property type="match status" value="1"/>
</dbReference>
<sequence>MAPIEYLSAYEDTHKYREIQVPPTATVPFTPLPPSPSPDAKCSVHMVKNSDLTMSLSVFVRTSDTKAPIVLPVYTFVVEHSSGRRIAFDLGVKHHFEDFSPFTQSVIKDMPITWPRATVPEIFESHGVAGDSIEAVVLSHTHFDHIGDIGQFPTKTKLIVGPGTGKASLPGYPTFKDSSVLDSDLPFGSDREVKELGPDDPWVPIGSYKGIDYFGDGSFYLLDAYGHMIGHIAALVRTTTNPDTYVILAGDSAHVRGLYSCCPGCAQPPFRAGLYPAADGLSPSERARGGLLAIHYDLPAAYANMARMGRMEEEDNVTVILGHDLEWEKILNDEQGKGWEWVEITNWKAQGRKEAVRKEWVYTPTGVKDSKET</sequence>
<keyword evidence="2" id="KW-0479">Metal-binding</keyword>
<reference evidence="6 7" key="1">
    <citation type="submission" date="2018-11" db="EMBL/GenBank/DDBJ databases">
        <title>Genome sequence of Apiotrichum porosum DSM 27194.</title>
        <authorList>
            <person name="Aliyu H."/>
            <person name="Gorte O."/>
            <person name="Ochsenreither K."/>
        </authorList>
    </citation>
    <scope>NUCLEOTIDE SEQUENCE [LARGE SCALE GENOMIC DNA]</scope>
    <source>
        <strain evidence="6 7">DSM 27194</strain>
    </source>
</reference>
<feature type="domain" description="Metallo-beta-lactamase" evidence="5">
    <location>
        <begin position="72"/>
        <end position="295"/>
    </location>
</feature>
<dbReference type="Proteomes" id="UP000279236">
    <property type="component" value="Unassembled WGS sequence"/>
</dbReference>
<organism evidence="6 7">
    <name type="scientific">Apiotrichum porosum</name>
    <dbReference type="NCBI Taxonomy" id="105984"/>
    <lineage>
        <taxon>Eukaryota</taxon>
        <taxon>Fungi</taxon>
        <taxon>Dikarya</taxon>
        <taxon>Basidiomycota</taxon>
        <taxon>Agaricomycotina</taxon>
        <taxon>Tremellomycetes</taxon>
        <taxon>Trichosporonales</taxon>
        <taxon>Trichosporonaceae</taxon>
        <taxon>Apiotrichum</taxon>
    </lineage>
</organism>
<protein>
    <recommendedName>
        <fullName evidence="5">Metallo-beta-lactamase domain-containing protein</fullName>
    </recommendedName>
</protein>
<dbReference type="GeneID" id="39588176"/>
<dbReference type="EMBL" id="RSCE01000017">
    <property type="protein sequence ID" value="RSH77322.1"/>
    <property type="molecule type" value="Genomic_DNA"/>
</dbReference>
<dbReference type="Pfam" id="PF00753">
    <property type="entry name" value="Lactamase_B"/>
    <property type="match status" value="1"/>
</dbReference>
<keyword evidence="7" id="KW-1185">Reference proteome</keyword>
<evidence type="ECO:0000313" key="6">
    <source>
        <dbReference type="EMBL" id="RSH77322.1"/>
    </source>
</evidence>
<dbReference type="InterPro" id="IPR036866">
    <property type="entry name" value="RibonucZ/Hydroxyglut_hydro"/>
</dbReference>
<evidence type="ECO:0000256" key="4">
    <source>
        <dbReference type="ARBA" id="ARBA00022833"/>
    </source>
</evidence>
<proteinExistence type="inferred from homology"/>
<comment type="caution">
    <text evidence="6">The sequence shown here is derived from an EMBL/GenBank/DDBJ whole genome shotgun (WGS) entry which is preliminary data.</text>
</comment>